<feature type="compositionally biased region" description="Basic and acidic residues" evidence="1">
    <location>
        <begin position="21"/>
        <end position="36"/>
    </location>
</feature>
<dbReference type="AlphaFoldDB" id="A0A8J5GGA2"/>
<gene>
    <name evidence="2" type="ORF">ZIOFF_035348</name>
</gene>
<proteinExistence type="predicted"/>
<dbReference type="PANTHER" id="PTHR33237:SF21">
    <property type="entry name" value="TRANSMEMBRANE PROTEIN"/>
    <property type="match status" value="1"/>
</dbReference>
<dbReference type="Proteomes" id="UP000734854">
    <property type="component" value="Unassembled WGS sequence"/>
</dbReference>
<dbReference type="EMBL" id="JACMSC010000010">
    <property type="protein sequence ID" value="KAG6503059.1"/>
    <property type="molecule type" value="Genomic_DNA"/>
</dbReference>
<comment type="caution">
    <text evidence="2">The sequence shown here is derived from an EMBL/GenBank/DDBJ whole genome shotgun (WGS) entry which is preliminary data.</text>
</comment>
<sequence>MFRRVWRAMKKATGMAPVRGRGGEEEAKAEEEKSELPDGVVGRGGTPVWQRRILMGERCELPRFSGLILYDEQGRLVACSSGRDHCHNLKGPARGVTTLKDLL</sequence>
<protein>
    <submittedName>
        <fullName evidence="2">Uncharacterized protein</fullName>
    </submittedName>
</protein>
<keyword evidence="3" id="KW-1185">Reference proteome</keyword>
<evidence type="ECO:0000313" key="3">
    <source>
        <dbReference type="Proteomes" id="UP000734854"/>
    </source>
</evidence>
<evidence type="ECO:0000256" key="1">
    <source>
        <dbReference type="SAM" id="MobiDB-lite"/>
    </source>
</evidence>
<reference evidence="2 3" key="1">
    <citation type="submission" date="2020-08" db="EMBL/GenBank/DDBJ databases">
        <title>Plant Genome Project.</title>
        <authorList>
            <person name="Zhang R.-G."/>
        </authorList>
    </citation>
    <scope>NUCLEOTIDE SEQUENCE [LARGE SCALE GENOMIC DNA]</scope>
    <source>
        <tissue evidence="2">Rhizome</tissue>
    </source>
</reference>
<dbReference type="PANTHER" id="PTHR33237">
    <property type="entry name" value="F2P16.13 PROTEIN-RELATED"/>
    <property type="match status" value="1"/>
</dbReference>
<evidence type="ECO:0000313" key="2">
    <source>
        <dbReference type="EMBL" id="KAG6503059.1"/>
    </source>
</evidence>
<feature type="region of interest" description="Disordered" evidence="1">
    <location>
        <begin position="13"/>
        <end position="43"/>
    </location>
</feature>
<organism evidence="2 3">
    <name type="scientific">Zingiber officinale</name>
    <name type="common">Ginger</name>
    <name type="synonym">Amomum zingiber</name>
    <dbReference type="NCBI Taxonomy" id="94328"/>
    <lineage>
        <taxon>Eukaryota</taxon>
        <taxon>Viridiplantae</taxon>
        <taxon>Streptophyta</taxon>
        <taxon>Embryophyta</taxon>
        <taxon>Tracheophyta</taxon>
        <taxon>Spermatophyta</taxon>
        <taxon>Magnoliopsida</taxon>
        <taxon>Liliopsida</taxon>
        <taxon>Zingiberales</taxon>
        <taxon>Zingiberaceae</taxon>
        <taxon>Zingiber</taxon>
    </lineage>
</organism>
<accession>A0A8J5GGA2</accession>
<name>A0A8J5GGA2_ZINOF</name>